<dbReference type="Gene3D" id="1.25.40.20">
    <property type="entry name" value="Ankyrin repeat-containing domain"/>
    <property type="match status" value="1"/>
</dbReference>
<dbReference type="SUPFAM" id="SSF48403">
    <property type="entry name" value="Ankyrin repeat"/>
    <property type="match status" value="1"/>
</dbReference>
<reference evidence="2 3" key="1">
    <citation type="journal article" date="2024" name="bioRxiv">
        <title>A reference genome for Trichogramma kaykai: A tiny desert-dwelling parasitoid wasp with competing sex-ratio distorters.</title>
        <authorList>
            <person name="Culotta J."/>
            <person name="Lindsey A.R."/>
        </authorList>
    </citation>
    <scope>NUCLEOTIDE SEQUENCE [LARGE SCALE GENOMIC DNA]</scope>
    <source>
        <strain evidence="2 3">KSX58</strain>
    </source>
</reference>
<dbReference type="Proteomes" id="UP001627154">
    <property type="component" value="Unassembled WGS sequence"/>
</dbReference>
<dbReference type="EMBL" id="JBJJXI010000025">
    <property type="protein sequence ID" value="KAL3404453.1"/>
    <property type="molecule type" value="Genomic_DNA"/>
</dbReference>
<evidence type="ECO:0000256" key="1">
    <source>
        <dbReference type="PROSITE-ProRule" id="PRU00023"/>
    </source>
</evidence>
<proteinExistence type="predicted"/>
<evidence type="ECO:0000313" key="3">
    <source>
        <dbReference type="Proteomes" id="UP001627154"/>
    </source>
</evidence>
<dbReference type="PROSITE" id="PS50088">
    <property type="entry name" value="ANK_REPEAT"/>
    <property type="match status" value="1"/>
</dbReference>
<name>A0ABD2XGH6_9HYME</name>
<dbReference type="InterPro" id="IPR002110">
    <property type="entry name" value="Ankyrin_rpt"/>
</dbReference>
<dbReference type="InterPro" id="IPR036770">
    <property type="entry name" value="Ankyrin_rpt-contain_sf"/>
</dbReference>
<gene>
    <name evidence="2" type="ORF">TKK_002927</name>
</gene>
<keyword evidence="1" id="KW-0040">ANK repeat</keyword>
<dbReference type="Pfam" id="PF00023">
    <property type="entry name" value="Ank"/>
    <property type="match status" value="1"/>
</dbReference>
<dbReference type="AlphaFoldDB" id="A0ABD2XGH6"/>
<keyword evidence="3" id="KW-1185">Reference proteome</keyword>
<organism evidence="2 3">
    <name type="scientific">Trichogramma kaykai</name>
    <dbReference type="NCBI Taxonomy" id="54128"/>
    <lineage>
        <taxon>Eukaryota</taxon>
        <taxon>Metazoa</taxon>
        <taxon>Ecdysozoa</taxon>
        <taxon>Arthropoda</taxon>
        <taxon>Hexapoda</taxon>
        <taxon>Insecta</taxon>
        <taxon>Pterygota</taxon>
        <taxon>Neoptera</taxon>
        <taxon>Endopterygota</taxon>
        <taxon>Hymenoptera</taxon>
        <taxon>Apocrita</taxon>
        <taxon>Proctotrupomorpha</taxon>
        <taxon>Chalcidoidea</taxon>
        <taxon>Trichogrammatidae</taxon>
        <taxon>Trichogramma</taxon>
    </lineage>
</organism>
<evidence type="ECO:0008006" key="4">
    <source>
        <dbReference type="Google" id="ProtNLM"/>
    </source>
</evidence>
<protein>
    <recommendedName>
        <fullName evidence="4">SOCS box domain-containing protein</fullName>
    </recommendedName>
</protein>
<sequence>MTPLHVVAAIFWADELAELFFDVNAELGQRVAIDARDKSDRTPLQLAVASWNPNAVRFLLDRGADPSNFVFSTESYFVMGWPRCPNETHDHFKLRQTSGALIIVQLLEQRGYELDRGAALTIMRHFARYHMLKTLADYNATHEFFGTSDLDEYRYDDEFASEAKKITIVPGLSLYDLIQLPTEEAENRVGYEDYFEFARSGKLFQDRQIEVSHVACVARLCELITRRFFRRWSLDPFWELIHKRLPLEICEMILDRLGVKDLCSICLAAAGPNS</sequence>
<comment type="caution">
    <text evidence="2">The sequence shown here is derived from an EMBL/GenBank/DDBJ whole genome shotgun (WGS) entry which is preliminary data.</text>
</comment>
<accession>A0ABD2XGH6</accession>
<dbReference type="PROSITE" id="PS50297">
    <property type="entry name" value="ANK_REP_REGION"/>
    <property type="match status" value="1"/>
</dbReference>
<evidence type="ECO:0000313" key="2">
    <source>
        <dbReference type="EMBL" id="KAL3404453.1"/>
    </source>
</evidence>
<feature type="repeat" description="ANK" evidence="1">
    <location>
        <begin position="39"/>
        <end position="65"/>
    </location>
</feature>